<sequence length="83" mass="9775">MTAVCPRTHHSLGVIFNDLRSTINSLMKLKLPCLRRRCLPLKSRSHHLNISKRQVSKMMNIYIKIMMKMIRLKLRGVSVFRIN</sequence>
<protein>
    <submittedName>
        <fullName evidence="1">Uncharacterized protein</fullName>
    </submittedName>
</protein>
<accession>A0A8J8P6W7</accession>
<dbReference type="EMBL" id="RRYP01000051">
    <property type="protein sequence ID" value="TNV88167.1"/>
    <property type="molecule type" value="Genomic_DNA"/>
</dbReference>
<organism evidence="1 2">
    <name type="scientific">Halteria grandinella</name>
    <dbReference type="NCBI Taxonomy" id="5974"/>
    <lineage>
        <taxon>Eukaryota</taxon>
        <taxon>Sar</taxon>
        <taxon>Alveolata</taxon>
        <taxon>Ciliophora</taxon>
        <taxon>Intramacronucleata</taxon>
        <taxon>Spirotrichea</taxon>
        <taxon>Stichotrichia</taxon>
        <taxon>Sporadotrichida</taxon>
        <taxon>Halteriidae</taxon>
        <taxon>Halteria</taxon>
    </lineage>
</organism>
<reference evidence="1" key="1">
    <citation type="submission" date="2019-06" db="EMBL/GenBank/DDBJ databases">
        <authorList>
            <person name="Zheng W."/>
        </authorList>
    </citation>
    <scope>NUCLEOTIDE SEQUENCE</scope>
    <source>
        <strain evidence="1">QDHG01</strain>
    </source>
</reference>
<dbReference type="AlphaFoldDB" id="A0A8J8P6W7"/>
<name>A0A8J8P6W7_HALGN</name>
<dbReference type="Proteomes" id="UP000785679">
    <property type="component" value="Unassembled WGS sequence"/>
</dbReference>
<gene>
    <name evidence="1" type="ORF">FGO68_gene13673</name>
</gene>
<keyword evidence="2" id="KW-1185">Reference proteome</keyword>
<evidence type="ECO:0000313" key="1">
    <source>
        <dbReference type="EMBL" id="TNV88167.1"/>
    </source>
</evidence>
<comment type="caution">
    <text evidence="1">The sequence shown here is derived from an EMBL/GenBank/DDBJ whole genome shotgun (WGS) entry which is preliminary data.</text>
</comment>
<proteinExistence type="predicted"/>
<evidence type="ECO:0000313" key="2">
    <source>
        <dbReference type="Proteomes" id="UP000785679"/>
    </source>
</evidence>